<dbReference type="InterPro" id="IPR008942">
    <property type="entry name" value="ENTH_VHS"/>
</dbReference>
<dbReference type="PROSITE" id="PS50179">
    <property type="entry name" value="VHS"/>
    <property type="match status" value="1"/>
</dbReference>
<sequence length="426" mass="49206">MNPDRDENVVGIQALNSENEATRFDEALNGYFRSAENDPEKCLKQLKRILRDAEAPVQSQYIRRLHAAILHQLKRAKTSPTVFSRAVQLCQEIFKRSTVLRALIATQTSSFFGQLLLAAGEDPNGNVSKALRARNRDSQQLTMVLGLIETWKQDFGDRYPSIVAAYNVLEGKGYRFPHERERQQEVREREVNTRRHRERVRNAKKQQRDREMKRYVPEMEQVLVEMNRVFEILVPTLDAFHMEDDTEEKPTLASNAEEQEDVEWESVGEEGDDAFEDDTSEGEVAEDGMDINDIVQAYGLGSSSYQLTIEVSKQVCEESSENDALYRTLADGALRIRKRFKPLLDDWEQHSTLEVQAPSDFLNLQPQREVLQRINDLRDRMTHTLLKWDDLVHDSKKSKRDDAIQSAVVSVPLDSYNLPIKRKRRA</sequence>
<dbReference type="GeneID" id="9479003"/>
<evidence type="ECO:0000256" key="1">
    <source>
        <dbReference type="SAM" id="MobiDB-lite"/>
    </source>
</evidence>
<dbReference type="RefSeq" id="XP_002898641.1">
    <property type="nucleotide sequence ID" value="XM_002898595.1"/>
</dbReference>
<dbReference type="Proteomes" id="UP000006643">
    <property type="component" value="Unassembled WGS sequence"/>
</dbReference>
<accession>D0NR20</accession>
<keyword evidence="4" id="KW-1185">Reference proteome</keyword>
<dbReference type="AlphaFoldDB" id="D0NR20"/>
<dbReference type="eggNOG" id="KOG2374">
    <property type="taxonomic scope" value="Eukaryota"/>
</dbReference>
<gene>
    <name evidence="3" type="ORF">PITG_14770</name>
</gene>
<dbReference type="InParanoid" id="D0NR20"/>
<organism evidence="3 4">
    <name type="scientific">Phytophthora infestans (strain T30-4)</name>
    <name type="common">Potato late blight agent</name>
    <dbReference type="NCBI Taxonomy" id="403677"/>
    <lineage>
        <taxon>Eukaryota</taxon>
        <taxon>Sar</taxon>
        <taxon>Stramenopiles</taxon>
        <taxon>Oomycota</taxon>
        <taxon>Peronosporomycetes</taxon>
        <taxon>Peronosporales</taxon>
        <taxon>Peronosporaceae</taxon>
        <taxon>Phytophthora</taxon>
    </lineage>
</organism>
<dbReference type="GO" id="GO:0009411">
    <property type="term" value="P:response to UV"/>
    <property type="evidence" value="ECO:0007669"/>
    <property type="project" value="InterPro"/>
</dbReference>
<dbReference type="Pfam" id="PF20867">
    <property type="entry name" value="UVSSA_N"/>
    <property type="match status" value="1"/>
</dbReference>
<dbReference type="InterPro" id="IPR018610">
    <property type="entry name" value="UVSSA"/>
</dbReference>
<feature type="domain" description="VHS" evidence="2">
    <location>
        <begin position="144"/>
        <end position="177"/>
    </location>
</feature>
<dbReference type="EMBL" id="DS028153">
    <property type="protein sequence ID" value="EEY63118.1"/>
    <property type="molecule type" value="Genomic_DNA"/>
</dbReference>
<feature type="region of interest" description="Disordered" evidence="1">
    <location>
        <begin position="185"/>
        <end position="211"/>
    </location>
</feature>
<reference evidence="4" key="1">
    <citation type="journal article" date="2009" name="Nature">
        <title>Genome sequence and analysis of the Irish potato famine pathogen Phytophthora infestans.</title>
        <authorList>
            <consortium name="The Broad Institute Genome Sequencing Platform"/>
            <person name="Haas B.J."/>
            <person name="Kamoun S."/>
            <person name="Zody M.C."/>
            <person name="Jiang R.H."/>
            <person name="Handsaker R.E."/>
            <person name="Cano L.M."/>
            <person name="Grabherr M."/>
            <person name="Kodira C.D."/>
            <person name="Raffaele S."/>
            <person name="Torto-Alalibo T."/>
            <person name="Bozkurt T.O."/>
            <person name="Ah-Fong A.M."/>
            <person name="Alvarado L."/>
            <person name="Anderson V.L."/>
            <person name="Armstrong M.R."/>
            <person name="Avrova A."/>
            <person name="Baxter L."/>
            <person name="Beynon J."/>
            <person name="Boevink P.C."/>
            <person name="Bollmann S.R."/>
            <person name="Bos J.I."/>
            <person name="Bulone V."/>
            <person name="Cai G."/>
            <person name="Cakir C."/>
            <person name="Carrington J.C."/>
            <person name="Chawner M."/>
            <person name="Conti L."/>
            <person name="Costanzo S."/>
            <person name="Ewan R."/>
            <person name="Fahlgren N."/>
            <person name="Fischbach M.A."/>
            <person name="Fugelstad J."/>
            <person name="Gilroy E.M."/>
            <person name="Gnerre S."/>
            <person name="Green P.J."/>
            <person name="Grenville-Briggs L.J."/>
            <person name="Griffith J."/>
            <person name="Grunwald N.J."/>
            <person name="Horn K."/>
            <person name="Horner N.R."/>
            <person name="Hu C.H."/>
            <person name="Huitema E."/>
            <person name="Jeong D.H."/>
            <person name="Jones A.M."/>
            <person name="Jones J.D."/>
            <person name="Jones R.W."/>
            <person name="Karlsson E.K."/>
            <person name="Kunjeti S.G."/>
            <person name="Lamour K."/>
            <person name="Liu Z."/>
            <person name="Ma L."/>
            <person name="Maclean D."/>
            <person name="Chibucos M.C."/>
            <person name="McDonald H."/>
            <person name="McWalters J."/>
            <person name="Meijer H.J."/>
            <person name="Morgan W."/>
            <person name="Morris P.F."/>
            <person name="Munro C.A."/>
            <person name="O'Neill K."/>
            <person name="Ospina-Giraldo M."/>
            <person name="Pinzon A."/>
            <person name="Pritchard L."/>
            <person name="Ramsahoye B."/>
            <person name="Ren Q."/>
            <person name="Restrepo S."/>
            <person name="Roy S."/>
            <person name="Sadanandom A."/>
            <person name="Savidor A."/>
            <person name="Schornack S."/>
            <person name="Schwartz D.C."/>
            <person name="Schumann U.D."/>
            <person name="Schwessinger B."/>
            <person name="Seyer L."/>
            <person name="Sharpe T."/>
            <person name="Silvar C."/>
            <person name="Song J."/>
            <person name="Studholme D.J."/>
            <person name="Sykes S."/>
            <person name="Thines M."/>
            <person name="van de Vondervoort P.J."/>
            <person name="Phuntumart V."/>
            <person name="Wawra S."/>
            <person name="Weide R."/>
            <person name="Win J."/>
            <person name="Young C."/>
            <person name="Zhou S."/>
            <person name="Fry W."/>
            <person name="Meyers B.C."/>
            <person name="van West P."/>
            <person name="Ristaino J."/>
            <person name="Govers F."/>
            <person name="Birch P.R."/>
            <person name="Whisson S.C."/>
            <person name="Judelson H.S."/>
            <person name="Nusbaum C."/>
        </authorList>
    </citation>
    <scope>NUCLEOTIDE SEQUENCE [LARGE SCALE GENOMIC DNA]</scope>
    <source>
        <strain evidence="4">T30-4</strain>
    </source>
</reference>
<evidence type="ECO:0000313" key="4">
    <source>
        <dbReference type="Proteomes" id="UP000006643"/>
    </source>
</evidence>
<feature type="compositionally biased region" description="Acidic residues" evidence="1">
    <location>
        <begin position="257"/>
        <end position="287"/>
    </location>
</feature>
<dbReference type="OrthoDB" id="5594015at2759"/>
<evidence type="ECO:0000259" key="2">
    <source>
        <dbReference type="PROSITE" id="PS50179"/>
    </source>
</evidence>
<name>D0NR20_PHYIT</name>
<dbReference type="GO" id="GO:0035091">
    <property type="term" value="F:phosphatidylinositol binding"/>
    <property type="evidence" value="ECO:0007669"/>
    <property type="project" value="InterPro"/>
</dbReference>
<dbReference type="GO" id="GO:0005694">
    <property type="term" value="C:chromosome"/>
    <property type="evidence" value="ECO:0007669"/>
    <property type="project" value="TreeGrafter"/>
</dbReference>
<dbReference type="InterPro" id="IPR049408">
    <property type="entry name" value="UVSSA_N_a-solenoid_rpt"/>
</dbReference>
<feature type="region of interest" description="Disordered" evidence="1">
    <location>
        <begin position="244"/>
        <end position="287"/>
    </location>
</feature>
<dbReference type="KEGG" id="pif:PITG_14770"/>
<evidence type="ECO:0000313" key="3">
    <source>
        <dbReference type="EMBL" id="EEY63118.1"/>
    </source>
</evidence>
<proteinExistence type="predicted"/>
<dbReference type="PANTHER" id="PTHR28670:SF1">
    <property type="entry name" value="UV-STIMULATED SCAFFOLD PROTEIN A"/>
    <property type="match status" value="1"/>
</dbReference>
<dbReference type="OMA" id="QFVPEME"/>
<dbReference type="GO" id="GO:0000993">
    <property type="term" value="F:RNA polymerase II complex binding"/>
    <property type="evidence" value="ECO:0007669"/>
    <property type="project" value="TreeGrafter"/>
</dbReference>
<dbReference type="HOGENOM" id="CLU_043896_0_0_1"/>
<dbReference type="PANTHER" id="PTHR28670">
    <property type="entry name" value="UV-STIMULATED SCAFFOLD PROTEIN A"/>
    <property type="match status" value="1"/>
</dbReference>
<dbReference type="Gene3D" id="1.25.40.90">
    <property type="match status" value="1"/>
</dbReference>
<protein>
    <recommendedName>
        <fullName evidence="2">VHS domain-containing protein</fullName>
    </recommendedName>
</protein>
<dbReference type="VEuPathDB" id="FungiDB:PITG_14770"/>
<dbReference type="GO" id="GO:0006283">
    <property type="term" value="P:transcription-coupled nucleotide-excision repair"/>
    <property type="evidence" value="ECO:0007669"/>
    <property type="project" value="TreeGrafter"/>
</dbReference>
<feature type="compositionally biased region" description="Basic residues" evidence="1">
    <location>
        <begin position="194"/>
        <end position="205"/>
    </location>
</feature>
<dbReference type="GO" id="GO:0043130">
    <property type="term" value="F:ubiquitin binding"/>
    <property type="evidence" value="ECO:0007669"/>
    <property type="project" value="InterPro"/>
</dbReference>
<dbReference type="STRING" id="403677.D0NR20"/>
<dbReference type="InterPro" id="IPR002014">
    <property type="entry name" value="VHS_dom"/>
</dbReference>